<dbReference type="Pfam" id="PF10006">
    <property type="entry name" value="DUF2249"/>
    <property type="match status" value="1"/>
</dbReference>
<dbReference type="Proteomes" id="UP000788419">
    <property type="component" value="Unassembled WGS sequence"/>
</dbReference>
<feature type="region of interest" description="Disordered" evidence="1">
    <location>
        <begin position="1"/>
        <end position="21"/>
    </location>
</feature>
<evidence type="ECO:0000313" key="4">
    <source>
        <dbReference type="Proteomes" id="UP000788419"/>
    </source>
</evidence>
<dbReference type="SUPFAM" id="SSF64307">
    <property type="entry name" value="SirA-like"/>
    <property type="match status" value="1"/>
</dbReference>
<accession>A0ABQ6Z3H6</accession>
<dbReference type="InterPro" id="IPR036868">
    <property type="entry name" value="TusA-like_sf"/>
</dbReference>
<sequence>MIRINSGASRAPMPRPPDAGQGARIRGLRWWRHPRPAVYAMHALLDLRHLPPPAPMERILDALDALPAGACLHALTPHRPGPLLPMLERQGYAWRLDDLGDGGARIAVCRLEDAAVLPAQPPAS</sequence>
<reference evidence="3 4" key="1">
    <citation type="submission" date="2017-10" db="EMBL/GenBank/DDBJ databases">
        <title>Whole genome sequencing of members of genus Pseudoxanthomonas.</title>
        <authorList>
            <person name="Kumar S."/>
            <person name="Bansal K."/>
            <person name="Kaur A."/>
            <person name="Patil P."/>
            <person name="Sharma S."/>
            <person name="Patil P.B."/>
        </authorList>
    </citation>
    <scope>NUCLEOTIDE SEQUENCE [LARGE SCALE GENOMIC DNA]</scope>
    <source>
        <strain evidence="3 4">DSM 17801</strain>
    </source>
</reference>
<feature type="domain" description="DUF2249" evidence="2">
    <location>
        <begin position="45"/>
        <end position="108"/>
    </location>
</feature>
<organism evidence="3 4">
    <name type="scientific">Pseudoxanthomonas daejeonensis</name>
    <dbReference type="NCBI Taxonomy" id="266062"/>
    <lineage>
        <taxon>Bacteria</taxon>
        <taxon>Pseudomonadati</taxon>
        <taxon>Pseudomonadota</taxon>
        <taxon>Gammaproteobacteria</taxon>
        <taxon>Lysobacterales</taxon>
        <taxon>Lysobacteraceae</taxon>
        <taxon>Pseudoxanthomonas</taxon>
    </lineage>
</organism>
<evidence type="ECO:0000256" key="1">
    <source>
        <dbReference type="SAM" id="MobiDB-lite"/>
    </source>
</evidence>
<proteinExistence type="predicted"/>
<evidence type="ECO:0000313" key="3">
    <source>
        <dbReference type="EMBL" id="KAF1692078.1"/>
    </source>
</evidence>
<comment type="caution">
    <text evidence="3">The sequence shown here is derived from an EMBL/GenBank/DDBJ whole genome shotgun (WGS) entry which is preliminary data.</text>
</comment>
<keyword evidence="4" id="KW-1185">Reference proteome</keyword>
<name>A0ABQ6Z3H6_9GAMM</name>
<evidence type="ECO:0000259" key="2">
    <source>
        <dbReference type="Pfam" id="PF10006"/>
    </source>
</evidence>
<gene>
    <name evidence="3" type="ORF">CSC65_15170</name>
</gene>
<dbReference type="InterPro" id="IPR018720">
    <property type="entry name" value="DUF2249"/>
</dbReference>
<dbReference type="EMBL" id="PDWN01000018">
    <property type="protein sequence ID" value="KAF1692078.1"/>
    <property type="molecule type" value="Genomic_DNA"/>
</dbReference>
<protein>
    <recommendedName>
        <fullName evidence="2">DUF2249 domain-containing protein</fullName>
    </recommendedName>
</protein>